<dbReference type="EMBL" id="KK914198">
    <property type="protein sequence ID" value="KDP47070.1"/>
    <property type="molecule type" value="Genomic_DNA"/>
</dbReference>
<keyword evidence="3" id="KW-1185">Reference proteome</keyword>
<protein>
    <submittedName>
        <fullName evidence="2">Uncharacterized protein</fullName>
    </submittedName>
</protein>
<feature type="region of interest" description="Disordered" evidence="1">
    <location>
        <begin position="45"/>
        <end position="64"/>
    </location>
</feature>
<evidence type="ECO:0000256" key="1">
    <source>
        <dbReference type="SAM" id="MobiDB-lite"/>
    </source>
</evidence>
<accession>A0A067LQ56</accession>
<organism evidence="2 3">
    <name type="scientific">Jatropha curcas</name>
    <name type="common">Barbados nut</name>
    <dbReference type="NCBI Taxonomy" id="180498"/>
    <lineage>
        <taxon>Eukaryota</taxon>
        <taxon>Viridiplantae</taxon>
        <taxon>Streptophyta</taxon>
        <taxon>Embryophyta</taxon>
        <taxon>Tracheophyta</taxon>
        <taxon>Spermatophyta</taxon>
        <taxon>Magnoliopsida</taxon>
        <taxon>eudicotyledons</taxon>
        <taxon>Gunneridae</taxon>
        <taxon>Pentapetalae</taxon>
        <taxon>rosids</taxon>
        <taxon>fabids</taxon>
        <taxon>Malpighiales</taxon>
        <taxon>Euphorbiaceae</taxon>
        <taxon>Crotonoideae</taxon>
        <taxon>Jatropheae</taxon>
        <taxon>Jatropha</taxon>
    </lineage>
</organism>
<sequence>MNLHPSVPKNLKGNCLEVPWGGTDSGRALTKERCQPSHWREELMHLPSKAPIQTGRPTSRPTVTPNIFFGIASPVTNPGVHEAEASHAPQSLTSIGGSQGTRVVAFNAAPQNTYTSFTMVP</sequence>
<evidence type="ECO:0000313" key="3">
    <source>
        <dbReference type="Proteomes" id="UP000027138"/>
    </source>
</evidence>
<feature type="compositionally biased region" description="Polar residues" evidence="1">
    <location>
        <begin position="55"/>
        <end position="64"/>
    </location>
</feature>
<dbReference type="AlphaFoldDB" id="A0A067LQ56"/>
<gene>
    <name evidence="2" type="ORF">JCGZ_05097</name>
</gene>
<evidence type="ECO:0000313" key="2">
    <source>
        <dbReference type="EMBL" id="KDP47070.1"/>
    </source>
</evidence>
<dbReference type="Proteomes" id="UP000027138">
    <property type="component" value="Unassembled WGS sequence"/>
</dbReference>
<proteinExistence type="predicted"/>
<reference evidence="2 3" key="1">
    <citation type="journal article" date="2014" name="PLoS ONE">
        <title>Global Analysis of Gene Expression Profiles in Physic Nut (Jatropha curcas L.) Seedlings Exposed to Salt Stress.</title>
        <authorList>
            <person name="Zhang L."/>
            <person name="Zhang C."/>
            <person name="Wu P."/>
            <person name="Chen Y."/>
            <person name="Li M."/>
            <person name="Jiang H."/>
            <person name="Wu G."/>
        </authorList>
    </citation>
    <scope>NUCLEOTIDE SEQUENCE [LARGE SCALE GENOMIC DNA]</scope>
    <source>
        <strain evidence="3">cv. GZQX0401</strain>
        <tissue evidence="2">Young leaves</tissue>
    </source>
</reference>
<name>A0A067LQ56_JATCU</name>